<protein>
    <submittedName>
        <fullName evidence="1">Uncharacterized protein</fullName>
    </submittedName>
</protein>
<evidence type="ECO:0000313" key="2">
    <source>
        <dbReference type="Proteomes" id="UP001175227"/>
    </source>
</evidence>
<gene>
    <name evidence="1" type="ORF">IW261DRAFT_1641010</name>
</gene>
<accession>A0AA39UH65</accession>
<dbReference type="Proteomes" id="UP001175227">
    <property type="component" value="Unassembled WGS sequence"/>
</dbReference>
<organism evidence="1 2">
    <name type="scientific">Armillaria novae-zelandiae</name>
    <dbReference type="NCBI Taxonomy" id="153914"/>
    <lineage>
        <taxon>Eukaryota</taxon>
        <taxon>Fungi</taxon>
        <taxon>Dikarya</taxon>
        <taxon>Basidiomycota</taxon>
        <taxon>Agaricomycotina</taxon>
        <taxon>Agaricomycetes</taxon>
        <taxon>Agaricomycetidae</taxon>
        <taxon>Agaricales</taxon>
        <taxon>Marasmiineae</taxon>
        <taxon>Physalacriaceae</taxon>
        <taxon>Armillaria</taxon>
    </lineage>
</organism>
<keyword evidence="2" id="KW-1185">Reference proteome</keyword>
<sequence length="211" mass="22939">MYLAAVEVARVAWQLVICWKIGLGEIAASVLNRQVNGDMETGLSGQRRFTLYTHAALSKASGFALEDVFGLHNQPSIHPLPGDSDPAIIRESHFACGAPALCVPAYMSRSSDGGDLAGGLFVQTSSNESPVSFFLTLSVLVKIMANGNMLLSRVCHLAPRLIKWCLAAVFSIPRESRRKTPPGADMLLSEKARIRTWYSYCAALTQNPESR</sequence>
<name>A0AA39UH65_9AGAR</name>
<reference evidence="1" key="1">
    <citation type="submission" date="2023-06" db="EMBL/GenBank/DDBJ databases">
        <authorList>
            <consortium name="Lawrence Berkeley National Laboratory"/>
            <person name="Ahrendt S."/>
            <person name="Sahu N."/>
            <person name="Indic B."/>
            <person name="Wong-Bajracharya J."/>
            <person name="Merenyi Z."/>
            <person name="Ke H.-M."/>
            <person name="Monk M."/>
            <person name="Kocsube S."/>
            <person name="Drula E."/>
            <person name="Lipzen A."/>
            <person name="Balint B."/>
            <person name="Henrissat B."/>
            <person name="Andreopoulos B."/>
            <person name="Martin F.M."/>
            <person name="Harder C.B."/>
            <person name="Rigling D."/>
            <person name="Ford K.L."/>
            <person name="Foster G.D."/>
            <person name="Pangilinan J."/>
            <person name="Papanicolaou A."/>
            <person name="Barry K."/>
            <person name="LaButti K."/>
            <person name="Viragh M."/>
            <person name="Koriabine M."/>
            <person name="Yan M."/>
            <person name="Riley R."/>
            <person name="Champramary S."/>
            <person name="Plett K.L."/>
            <person name="Tsai I.J."/>
            <person name="Slot J."/>
            <person name="Sipos G."/>
            <person name="Plett J."/>
            <person name="Nagy L.G."/>
            <person name="Grigoriev I.V."/>
        </authorList>
    </citation>
    <scope>NUCLEOTIDE SEQUENCE</scope>
    <source>
        <strain evidence="1">ICMP 16352</strain>
    </source>
</reference>
<dbReference type="AlphaFoldDB" id="A0AA39UH65"/>
<proteinExistence type="predicted"/>
<dbReference type="EMBL" id="JAUEPR010000002">
    <property type="protein sequence ID" value="KAK0489207.1"/>
    <property type="molecule type" value="Genomic_DNA"/>
</dbReference>
<comment type="caution">
    <text evidence="1">The sequence shown here is derived from an EMBL/GenBank/DDBJ whole genome shotgun (WGS) entry which is preliminary data.</text>
</comment>
<evidence type="ECO:0000313" key="1">
    <source>
        <dbReference type="EMBL" id="KAK0489207.1"/>
    </source>
</evidence>